<organism evidence="1 2">
    <name type="scientific">Podarcis muralis</name>
    <name type="common">Wall lizard</name>
    <name type="synonym">Lacerta muralis</name>
    <dbReference type="NCBI Taxonomy" id="64176"/>
    <lineage>
        <taxon>Eukaryota</taxon>
        <taxon>Metazoa</taxon>
        <taxon>Chordata</taxon>
        <taxon>Craniata</taxon>
        <taxon>Vertebrata</taxon>
        <taxon>Euteleostomi</taxon>
        <taxon>Lepidosauria</taxon>
        <taxon>Squamata</taxon>
        <taxon>Bifurcata</taxon>
        <taxon>Unidentata</taxon>
        <taxon>Episquamata</taxon>
        <taxon>Laterata</taxon>
        <taxon>Lacertibaenia</taxon>
        <taxon>Lacertidae</taxon>
        <taxon>Podarcis</taxon>
    </lineage>
</organism>
<protein>
    <submittedName>
        <fullName evidence="1">Uncharacterized protein</fullName>
    </submittedName>
</protein>
<name>A0A670JWE3_PODMU</name>
<evidence type="ECO:0000313" key="1">
    <source>
        <dbReference type="Ensembl" id="ENSPMRP00000029588.1"/>
    </source>
</evidence>
<dbReference type="Ensembl" id="ENSPMRT00000031380.1">
    <property type="protein sequence ID" value="ENSPMRP00000029588.1"/>
    <property type="gene ID" value="ENSPMRG00000019127.1"/>
</dbReference>
<sequence length="63" mass="6819">TKKPSISVNLSHRAGTLSGEHASATSVLAHQAAKLTFYLTNIPHTPSSTTHLFQKHVKVQVDK</sequence>
<keyword evidence="2" id="KW-1185">Reference proteome</keyword>
<dbReference type="AlphaFoldDB" id="A0A670JWE3"/>
<evidence type="ECO:0000313" key="2">
    <source>
        <dbReference type="Proteomes" id="UP000472272"/>
    </source>
</evidence>
<reference evidence="1 2" key="1">
    <citation type="journal article" date="2019" name="Proc. Natl. Acad. Sci. U.S.A.">
        <title>Regulatory changes in pterin and carotenoid genes underlie balanced color polymorphisms in the wall lizard.</title>
        <authorList>
            <person name="Andrade P."/>
            <person name="Pinho C."/>
            <person name="Perez I de Lanuza G."/>
            <person name="Afonso S."/>
            <person name="Brejcha J."/>
            <person name="Rubin C.J."/>
            <person name="Wallerman O."/>
            <person name="Pereira P."/>
            <person name="Sabatino S.J."/>
            <person name="Bellati A."/>
            <person name="Pellitteri-Rosa D."/>
            <person name="Bosakova Z."/>
            <person name="Bunikis I."/>
            <person name="Carretero M.A."/>
            <person name="Feiner N."/>
            <person name="Marsik P."/>
            <person name="Pauperio F."/>
            <person name="Salvi D."/>
            <person name="Soler L."/>
            <person name="While G.M."/>
            <person name="Uller T."/>
            <person name="Font E."/>
            <person name="Andersson L."/>
            <person name="Carneiro M."/>
        </authorList>
    </citation>
    <scope>NUCLEOTIDE SEQUENCE</scope>
</reference>
<proteinExistence type="predicted"/>
<dbReference type="Proteomes" id="UP000472272">
    <property type="component" value="Chromosome 16"/>
</dbReference>
<accession>A0A670JWE3</accession>
<reference evidence="1" key="3">
    <citation type="submission" date="2025-09" db="UniProtKB">
        <authorList>
            <consortium name="Ensembl"/>
        </authorList>
    </citation>
    <scope>IDENTIFICATION</scope>
</reference>
<reference evidence="1" key="2">
    <citation type="submission" date="2025-08" db="UniProtKB">
        <authorList>
            <consortium name="Ensembl"/>
        </authorList>
    </citation>
    <scope>IDENTIFICATION</scope>
</reference>